<sequence>MNIAFAHLSKTSARILQGTNTEVDYEQAKKRLGFAIGNKDYSEIFGNISSENYQYFQDDLSLNSFLVKEYFNSSVTSHISDARGDAFNDNIIIYSDLSYHWADNNGHVLTEKQLDLNICQMNLALPLHLDITANNVQIQTILGEPRTSLPVTLTKTYLISFPEKCYANP</sequence>
<dbReference type="Proteomes" id="UP000651208">
    <property type="component" value="Unassembled WGS sequence"/>
</dbReference>
<evidence type="ECO:0000313" key="1">
    <source>
        <dbReference type="EMBL" id="MBC9131338.1"/>
    </source>
</evidence>
<gene>
    <name evidence="1" type="ORF">FcAc13_08450</name>
</gene>
<organism evidence="1 2">
    <name type="scientific">Frischella japonica</name>
    <dbReference type="NCBI Taxonomy" id="2741544"/>
    <lineage>
        <taxon>Bacteria</taxon>
        <taxon>Pseudomonadati</taxon>
        <taxon>Pseudomonadota</taxon>
        <taxon>Gammaproteobacteria</taxon>
        <taxon>Orbales</taxon>
        <taxon>Orbaceae</taxon>
        <taxon>Frischella</taxon>
    </lineage>
</organism>
<keyword evidence="2" id="KW-1185">Reference proteome</keyword>
<proteinExistence type="predicted"/>
<protein>
    <submittedName>
        <fullName evidence="1">Uncharacterized protein</fullName>
    </submittedName>
</protein>
<comment type="caution">
    <text evidence="1">The sequence shown here is derived from an EMBL/GenBank/DDBJ whole genome shotgun (WGS) entry which is preliminary data.</text>
</comment>
<dbReference type="RefSeq" id="WP_187755783.1">
    <property type="nucleotide sequence ID" value="NZ_JABURY010000017.1"/>
</dbReference>
<reference evidence="1 2" key="1">
    <citation type="submission" date="2020-06" db="EMBL/GenBank/DDBJ databases">
        <title>Frischella cerana isolated from Apis cerana gut homogenate.</title>
        <authorList>
            <person name="Wolter L.A."/>
            <person name="Suenami S."/>
            <person name="Miyazaki R."/>
        </authorList>
    </citation>
    <scope>NUCLEOTIDE SEQUENCE [LARGE SCALE GENOMIC DNA]</scope>
    <source>
        <strain evidence="1 2">Ac13</strain>
    </source>
</reference>
<dbReference type="EMBL" id="JABURY010000017">
    <property type="protein sequence ID" value="MBC9131338.1"/>
    <property type="molecule type" value="Genomic_DNA"/>
</dbReference>
<evidence type="ECO:0000313" key="2">
    <source>
        <dbReference type="Proteomes" id="UP000651208"/>
    </source>
</evidence>
<name>A0ABR7QYP5_9GAMM</name>
<accession>A0ABR7QYP5</accession>